<dbReference type="SUPFAM" id="SSF48452">
    <property type="entry name" value="TPR-like"/>
    <property type="match status" value="1"/>
</dbReference>
<dbReference type="Gene3D" id="1.25.40.10">
    <property type="entry name" value="Tetratricopeptide repeat domain"/>
    <property type="match status" value="1"/>
</dbReference>
<feature type="repeat" description="TPR" evidence="1">
    <location>
        <begin position="67"/>
        <end position="100"/>
    </location>
</feature>
<dbReference type="PROSITE" id="PS50005">
    <property type="entry name" value="TPR"/>
    <property type="match status" value="1"/>
</dbReference>
<dbReference type="InterPro" id="IPR011990">
    <property type="entry name" value="TPR-like_helical_dom_sf"/>
</dbReference>
<evidence type="ECO:0000256" key="1">
    <source>
        <dbReference type="PROSITE-ProRule" id="PRU00339"/>
    </source>
</evidence>
<evidence type="ECO:0000313" key="2">
    <source>
        <dbReference type="EMBL" id="KIP08533.1"/>
    </source>
</evidence>
<reference evidence="2 3" key="1">
    <citation type="journal article" date="2014" name="PLoS Genet.">
        <title>Analysis of the Phlebiopsis gigantea genome, transcriptome and secretome provides insight into its pioneer colonization strategies of wood.</title>
        <authorList>
            <person name="Hori C."/>
            <person name="Ishida T."/>
            <person name="Igarashi K."/>
            <person name="Samejima M."/>
            <person name="Suzuki H."/>
            <person name="Master E."/>
            <person name="Ferreira P."/>
            <person name="Ruiz-Duenas F.J."/>
            <person name="Held B."/>
            <person name="Canessa P."/>
            <person name="Larrondo L.F."/>
            <person name="Schmoll M."/>
            <person name="Druzhinina I.S."/>
            <person name="Kubicek C.P."/>
            <person name="Gaskell J.A."/>
            <person name="Kersten P."/>
            <person name="St John F."/>
            <person name="Glasner J."/>
            <person name="Sabat G."/>
            <person name="Splinter BonDurant S."/>
            <person name="Syed K."/>
            <person name="Yadav J."/>
            <person name="Mgbeahuruike A.C."/>
            <person name="Kovalchuk A."/>
            <person name="Asiegbu F.O."/>
            <person name="Lackner G."/>
            <person name="Hoffmeister D."/>
            <person name="Rencoret J."/>
            <person name="Gutierrez A."/>
            <person name="Sun H."/>
            <person name="Lindquist E."/>
            <person name="Barry K."/>
            <person name="Riley R."/>
            <person name="Grigoriev I.V."/>
            <person name="Henrissat B."/>
            <person name="Kues U."/>
            <person name="Berka R.M."/>
            <person name="Martinez A.T."/>
            <person name="Covert S.F."/>
            <person name="Blanchette R.A."/>
            <person name="Cullen D."/>
        </authorList>
    </citation>
    <scope>NUCLEOTIDE SEQUENCE [LARGE SCALE GENOMIC DNA]</scope>
    <source>
        <strain evidence="2 3">11061_1 CR5-6</strain>
    </source>
</reference>
<dbReference type="InterPro" id="IPR019734">
    <property type="entry name" value="TPR_rpt"/>
</dbReference>
<keyword evidence="1" id="KW-0802">TPR repeat</keyword>
<gene>
    <name evidence="2" type="ORF">PHLGIDRAFT_375474</name>
</gene>
<evidence type="ECO:0000313" key="3">
    <source>
        <dbReference type="Proteomes" id="UP000053257"/>
    </source>
</evidence>
<dbReference type="Proteomes" id="UP000053257">
    <property type="component" value="Unassembled WGS sequence"/>
</dbReference>
<protein>
    <submittedName>
        <fullName evidence="2">Uncharacterized protein</fullName>
    </submittedName>
</protein>
<name>A0A0C3PNV0_PHLG1</name>
<dbReference type="HOGENOM" id="CLU_1619627_0_0_1"/>
<dbReference type="AlphaFoldDB" id="A0A0C3PNV0"/>
<dbReference type="EMBL" id="KN840478">
    <property type="protein sequence ID" value="KIP08533.1"/>
    <property type="molecule type" value="Genomic_DNA"/>
</dbReference>
<dbReference type="OrthoDB" id="2423701at2759"/>
<organism evidence="2 3">
    <name type="scientific">Phlebiopsis gigantea (strain 11061_1 CR5-6)</name>
    <name type="common">White-rot fungus</name>
    <name type="synonym">Peniophora gigantea</name>
    <dbReference type="NCBI Taxonomy" id="745531"/>
    <lineage>
        <taxon>Eukaryota</taxon>
        <taxon>Fungi</taxon>
        <taxon>Dikarya</taxon>
        <taxon>Basidiomycota</taxon>
        <taxon>Agaricomycotina</taxon>
        <taxon>Agaricomycetes</taxon>
        <taxon>Polyporales</taxon>
        <taxon>Phanerochaetaceae</taxon>
        <taxon>Phlebiopsis</taxon>
    </lineage>
</organism>
<sequence>MRKVRYRHQTGRRQCDLVCESCGVHVFHGQVGVTKHWIVGSTDRSIVLQTQRRIAERKAVMLNLKYTTAWTCLGAALHKENKYDEAMAAYRDGLKLLPPKAQMTATDHNLEAQCEQGLHSIHVKLQGPNRMSNVSNGACDEEQMPWCKVTRLFGATNVEDMTSS</sequence>
<proteinExistence type="predicted"/>
<accession>A0A0C3PNV0</accession>
<keyword evidence="3" id="KW-1185">Reference proteome</keyword>